<dbReference type="PANTHER" id="PTHR43798:SF33">
    <property type="entry name" value="HYDROLASE, PUTATIVE (AFU_ORTHOLOGUE AFUA_2G14860)-RELATED"/>
    <property type="match status" value="1"/>
</dbReference>
<gene>
    <name evidence="2" type="ORF">EOE67_06230</name>
</gene>
<dbReference type="SUPFAM" id="SSF53474">
    <property type="entry name" value="alpha/beta-Hydrolases"/>
    <property type="match status" value="1"/>
</dbReference>
<dbReference type="OrthoDB" id="149912at2"/>
<dbReference type="GO" id="GO:0016787">
    <property type="term" value="F:hydrolase activity"/>
    <property type="evidence" value="ECO:0007669"/>
    <property type="project" value="UniProtKB-KW"/>
</dbReference>
<dbReference type="InterPro" id="IPR000073">
    <property type="entry name" value="AB_hydrolase_1"/>
</dbReference>
<evidence type="ECO:0000259" key="1">
    <source>
        <dbReference type="Pfam" id="PF00561"/>
    </source>
</evidence>
<name>A0A437R1M3_9GAMM</name>
<dbReference type="Gene3D" id="3.40.50.1820">
    <property type="entry name" value="alpha/beta hydrolase"/>
    <property type="match status" value="1"/>
</dbReference>
<evidence type="ECO:0000313" key="3">
    <source>
        <dbReference type="Proteomes" id="UP000283077"/>
    </source>
</evidence>
<keyword evidence="3" id="KW-1185">Reference proteome</keyword>
<organism evidence="2 3">
    <name type="scientific">Rheinheimera riviphila</name>
    <dbReference type="NCBI Taxonomy" id="1834037"/>
    <lineage>
        <taxon>Bacteria</taxon>
        <taxon>Pseudomonadati</taxon>
        <taxon>Pseudomonadota</taxon>
        <taxon>Gammaproteobacteria</taxon>
        <taxon>Chromatiales</taxon>
        <taxon>Chromatiaceae</taxon>
        <taxon>Rheinheimera</taxon>
    </lineage>
</organism>
<dbReference type="InterPro" id="IPR050266">
    <property type="entry name" value="AB_hydrolase_sf"/>
</dbReference>
<evidence type="ECO:0000313" key="2">
    <source>
        <dbReference type="EMBL" id="RVU40635.1"/>
    </source>
</evidence>
<keyword evidence="2" id="KW-0378">Hydrolase</keyword>
<dbReference type="AlphaFoldDB" id="A0A437R1M3"/>
<dbReference type="Pfam" id="PF00561">
    <property type="entry name" value="Abhydrolase_1"/>
    <property type="match status" value="1"/>
</dbReference>
<dbReference type="GO" id="GO:0016020">
    <property type="term" value="C:membrane"/>
    <property type="evidence" value="ECO:0007669"/>
    <property type="project" value="TreeGrafter"/>
</dbReference>
<dbReference type="InterPro" id="IPR029058">
    <property type="entry name" value="AB_hydrolase_fold"/>
</dbReference>
<sequence>MTLVAVPLQLPVSYQLRQLTLRGWRSGPADGPLCLCLHGWLDNANSFIPLSKQLLDLQLIAIDLPGHGQSDHRSPDAHYHFLDWVDDVVQLLLLLKLSSDQPVLLIGHSMGGMIATAVAASFPEFVSQVILLDSVGLVTGAEQDTVSQLRKAVLSRQKRLDKRKPQYLDLASAAEARRAQSDFDLATALLLAERGTVAEGDTLTWSADLRLREVSAYRLSDAQACQLIESVSAPVLAVMAKQGIELMQQGRQRWQSHYQNLQLHELDAGHHLHMTHSIEVAAKISSFLASFPAK</sequence>
<dbReference type="Proteomes" id="UP000283077">
    <property type="component" value="Unassembled WGS sequence"/>
</dbReference>
<dbReference type="PANTHER" id="PTHR43798">
    <property type="entry name" value="MONOACYLGLYCEROL LIPASE"/>
    <property type="match status" value="1"/>
</dbReference>
<accession>A0A437R1M3</accession>
<dbReference type="PRINTS" id="PR00111">
    <property type="entry name" value="ABHYDROLASE"/>
</dbReference>
<comment type="caution">
    <text evidence="2">The sequence shown here is derived from an EMBL/GenBank/DDBJ whole genome shotgun (WGS) entry which is preliminary data.</text>
</comment>
<dbReference type="EMBL" id="SACS01000004">
    <property type="protein sequence ID" value="RVU40635.1"/>
    <property type="molecule type" value="Genomic_DNA"/>
</dbReference>
<proteinExistence type="predicted"/>
<protein>
    <submittedName>
        <fullName evidence="2">Alpha/beta hydrolase</fullName>
    </submittedName>
</protein>
<feature type="domain" description="AB hydrolase-1" evidence="1">
    <location>
        <begin position="35"/>
        <end position="276"/>
    </location>
</feature>
<reference evidence="2 3" key="1">
    <citation type="submission" date="2019-01" db="EMBL/GenBank/DDBJ databases">
        <authorList>
            <person name="Chen W.-M."/>
        </authorList>
    </citation>
    <scope>NUCLEOTIDE SEQUENCE [LARGE SCALE GENOMIC DNA]</scope>
    <source>
        <strain evidence="2 3">KYPC3</strain>
    </source>
</reference>